<proteinExistence type="predicted"/>
<comment type="caution">
    <text evidence="5">The sequence shown here is derived from an EMBL/GenBank/DDBJ whole genome shotgun (WGS) entry which is preliminary data.</text>
</comment>
<dbReference type="PIRSF" id="PIRSF004440">
    <property type="entry name" value="GpP"/>
    <property type="match status" value="1"/>
</dbReference>
<dbReference type="Gene3D" id="3.55.50.10">
    <property type="entry name" value="Baseplate protein-like domains"/>
    <property type="match status" value="1"/>
</dbReference>
<organism evidence="5">
    <name type="scientific">Salmonella enterica subsp. enterica serovar Glostrup</name>
    <dbReference type="NCBI Taxonomy" id="1151180"/>
    <lineage>
        <taxon>Bacteria</taxon>
        <taxon>Pseudomonadati</taxon>
        <taxon>Pseudomonadota</taxon>
        <taxon>Gammaproteobacteria</taxon>
        <taxon>Enterobacterales</taxon>
        <taxon>Enterobacteriaceae</taxon>
        <taxon>Salmonella</taxon>
    </lineage>
</organism>
<name>A0A5H5B8X8_SALET</name>
<dbReference type="InterPro" id="IPR054034">
    <property type="entry name" value="NMB1110-like_C"/>
</dbReference>
<evidence type="ECO:0000259" key="1">
    <source>
        <dbReference type="Pfam" id="PF21683"/>
    </source>
</evidence>
<dbReference type="InterPro" id="IPR049354">
    <property type="entry name" value="GpP-like_N"/>
</dbReference>
<feature type="domain" description="Tail protein NMB1110-like C-terminal" evidence="2">
    <location>
        <begin position="268"/>
        <end position="336"/>
    </location>
</feature>
<feature type="domain" description="Baseplate hub protein gp44/GpP-like second" evidence="3">
    <location>
        <begin position="93"/>
        <end position="175"/>
    </location>
</feature>
<reference evidence="5" key="1">
    <citation type="submission" date="2019-07" db="EMBL/GenBank/DDBJ databases">
        <authorList>
            <person name="Ashton P.M."/>
            <person name="Dallman T."/>
            <person name="Nair S."/>
            <person name="De Pinna E."/>
            <person name="Peters T."/>
            <person name="Grant K."/>
        </authorList>
    </citation>
    <scope>NUCLEOTIDE SEQUENCE</scope>
    <source>
        <strain evidence="5">773673</strain>
    </source>
</reference>
<dbReference type="AlphaFoldDB" id="A0A5H5B8X8"/>
<evidence type="ECO:0000259" key="4">
    <source>
        <dbReference type="Pfam" id="PF22630"/>
    </source>
</evidence>
<dbReference type="Pfam" id="PF21683">
    <property type="entry name" value="GpP-like_1st"/>
    <property type="match status" value="1"/>
</dbReference>
<evidence type="ECO:0000259" key="3">
    <source>
        <dbReference type="Pfam" id="PF22255"/>
    </source>
</evidence>
<sequence>MPTRDERLTLTVGGVSHSDWTNVMADASFLTPAGAWEVMAGIENRTLPADVHEGARVILRAGRDILMTGLIDDVTEVVSRGQHLLTLSGRDNAAALVDCSAPVFTSQEMTLAEVMNQIVRPLGITRTAIRAGKSTAPRKFSVDPGESAWDALLRVAEGNGLWPWVEPDGTLVIGGPDYTAQPVATLTLRRDGTGNILSLTHHRSIAGRYSEVTVLAQGHGTDEQDAVHNRRGTARDAGFSLYRPLVRQMGDTDSDADATARARKLLTDSRLKGLTLTVVVRGIRTSDGIPWTPGQRVVLYSDSPVISGTFFLMARHIQGGRGRELVTTLTLKEDGIWIPDAYPHGKHKGKKPNQDQYWTDWRDIK</sequence>
<protein>
    <submittedName>
        <fullName evidence="5">Phage tail protein</fullName>
    </submittedName>
</protein>
<evidence type="ECO:0000259" key="2">
    <source>
        <dbReference type="Pfam" id="PF22174"/>
    </source>
</evidence>
<dbReference type="InterPro" id="IPR053981">
    <property type="entry name" value="Gp44/GpP-like_2nd"/>
</dbReference>
<dbReference type="Pfam" id="PF22630">
    <property type="entry name" value="NMB1110_3rd"/>
    <property type="match status" value="1"/>
</dbReference>
<gene>
    <name evidence="5" type="ORF">FPD99_23020</name>
</gene>
<dbReference type="Pfam" id="PF22174">
    <property type="entry name" value="NMB1110-like_C"/>
    <property type="match status" value="1"/>
</dbReference>
<dbReference type="Gene3D" id="2.30.300.10">
    <property type="entry name" value="Baseplate protein-like domain - beta roll fold"/>
    <property type="match status" value="1"/>
</dbReference>
<dbReference type="InterPro" id="IPR023399">
    <property type="entry name" value="Baseplate-like_2-layer_sand"/>
</dbReference>
<dbReference type="SUPFAM" id="SSF69279">
    <property type="entry name" value="Phage tail proteins"/>
    <property type="match status" value="2"/>
</dbReference>
<accession>A0A5H5B8X8</accession>
<dbReference type="InterPro" id="IPR054482">
    <property type="entry name" value="NMB1110-like_3rd"/>
</dbReference>
<evidence type="ECO:0000313" key="5">
    <source>
        <dbReference type="EMBL" id="ECH0896828.1"/>
    </source>
</evidence>
<feature type="domain" description="Baseplate hub protein gp44-like N-terminal" evidence="1">
    <location>
        <begin position="8"/>
        <end position="91"/>
    </location>
</feature>
<dbReference type="Gene3D" id="3.30.1920.10">
    <property type="entry name" value="Baseplate protein-like domains - 2 layer sandwich fold"/>
    <property type="match status" value="1"/>
</dbReference>
<dbReference type="InterPro" id="IPR026276">
    <property type="entry name" value="Baseplate_GpP"/>
</dbReference>
<dbReference type="Pfam" id="PF22255">
    <property type="entry name" value="Gp44-like_2nd"/>
    <property type="match status" value="1"/>
</dbReference>
<feature type="domain" description="Tail protein NMB1110-like third" evidence="4">
    <location>
        <begin position="208"/>
        <end position="266"/>
    </location>
</feature>
<dbReference type="EMBL" id="AAIQMM010000029">
    <property type="protein sequence ID" value="ECH0896828.1"/>
    <property type="molecule type" value="Genomic_DNA"/>
</dbReference>